<reference evidence="2" key="1">
    <citation type="submission" date="2021-03" db="EMBL/GenBank/DDBJ databases">
        <title>Draft genome sequence of rust myrtle Austropuccinia psidii MF-1, a brazilian biotype.</title>
        <authorList>
            <person name="Quecine M.C."/>
            <person name="Pachon D.M.R."/>
            <person name="Bonatelli M.L."/>
            <person name="Correr F.H."/>
            <person name="Franceschini L.M."/>
            <person name="Leite T.F."/>
            <person name="Margarido G.R.A."/>
            <person name="Almeida C.A."/>
            <person name="Ferrarezi J.A."/>
            <person name="Labate C.A."/>
        </authorList>
    </citation>
    <scope>NUCLEOTIDE SEQUENCE</scope>
    <source>
        <strain evidence="2">MF-1</strain>
    </source>
</reference>
<dbReference type="InterPro" id="IPR013103">
    <property type="entry name" value="RVT_2"/>
</dbReference>
<proteinExistence type="predicted"/>
<dbReference type="CDD" id="cd09272">
    <property type="entry name" value="RNase_HI_RT_Ty1"/>
    <property type="match status" value="1"/>
</dbReference>
<dbReference type="EMBL" id="AVOT02030769">
    <property type="protein sequence ID" value="MBW0524065.1"/>
    <property type="molecule type" value="Genomic_DNA"/>
</dbReference>
<evidence type="ECO:0000313" key="2">
    <source>
        <dbReference type="EMBL" id="MBW0524065.1"/>
    </source>
</evidence>
<accession>A0A9Q3I2H7</accession>
<name>A0A9Q3I2H7_9BASI</name>
<protein>
    <recommendedName>
        <fullName evidence="1">Reverse transcriptase Ty1/copia-type domain-containing protein</fullName>
    </recommendedName>
</protein>
<dbReference type="Pfam" id="PF07727">
    <property type="entry name" value="RVT_2"/>
    <property type="match status" value="1"/>
</dbReference>
<dbReference type="AlphaFoldDB" id="A0A9Q3I2H7"/>
<dbReference type="PANTHER" id="PTHR11439">
    <property type="entry name" value="GAG-POL-RELATED RETROTRANSPOSON"/>
    <property type="match status" value="1"/>
</dbReference>
<organism evidence="2 3">
    <name type="scientific">Austropuccinia psidii MF-1</name>
    <dbReference type="NCBI Taxonomy" id="1389203"/>
    <lineage>
        <taxon>Eukaryota</taxon>
        <taxon>Fungi</taxon>
        <taxon>Dikarya</taxon>
        <taxon>Basidiomycota</taxon>
        <taxon>Pucciniomycotina</taxon>
        <taxon>Pucciniomycetes</taxon>
        <taxon>Pucciniales</taxon>
        <taxon>Sphaerophragmiaceae</taxon>
        <taxon>Austropuccinia</taxon>
    </lineage>
</organism>
<sequence>MIDEFNQQDVSLLISTSTNDLNTTTPSDYKEVMIFVDKAHWGAAICEKIRRIEEEDVFDAVDLKEALKEVPHQRILSTKQIHGINYDEMCAPTPTFSSLQLLFSTAYKTVYLWSPIGMGIPKFKVLKLRKALYGTKQASCFWWMHLKKILQEIGFKSNGEEPSTYTLEHDGEQAILWIHVDDGALTASSIELINQILDQINKRLKMKWDENIKGLVGISINETDEGLKFLQLELIEKVINLVPHNIVAKSPLLNNCQLESNFLCRNMDKPYLKRIGMLLYIAQASWPDIAAYAVNYLARFSLTTNHSHWDAVNHLIAYLRSTRNVGIIISNQNQLSEMNCFVDANWGGEGNKSTHGYLVMHGMNPIAQQFKWQTTIASSTAEAEYMVLSFAAREALWLYHLIYNILKIPVSTLLSDNKTAVGISTDSMNRKQTRHSIRDFNIINEYVATGKLALRWVSTNNQLADIMTKLLGSVKTNQFVSEINR</sequence>
<dbReference type="PANTHER" id="PTHR11439:SF483">
    <property type="entry name" value="PEPTIDE SYNTHASE GLIP-LIKE, PUTATIVE (AFU_ORTHOLOGUE AFUA_3G12920)-RELATED"/>
    <property type="match status" value="1"/>
</dbReference>
<evidence type="ECO:0000259" key="1">
    <source>
        <dbReference type="Pfam" id="PF07727"/>
    </source>
</evidence>
<keyword evidence="3" id="KW-1185">Reference proteome</keyword>
<feature type="domain" description="Reverse transcriptase Ty1/copia-type" evidence="1">
    <location>
        <begin position="106"/>
        <end position="240"/>
    </location>
</feature>
<evidence type="ECO:0000313" key="3">
    <source>
        <dbReference type="Proteomes" id="UP000765509"/>
    </source>
</evidence>
<gene>
    <name evidence="2" type="ORF">O181_063780</name>
</gene>
<dbReference type="Proteomes" id="UP000765509">
    <property type="component" value="Unassembled WGS sequence"/>
</dbReference>
<comment type="caution">
    <text evidence="2">The sequence shown here is derived from an EMBL/GenBank/DDBJ whole genome shotgun (WGS) entry which is preliminary data.</text>
</comment>